<dbReference type="Gene3D" id="3.10.450.530">
    <property type="entry name" value="Ribonuclease toxin, BrnT, of type II toxin-antitoxin system"/>
    <property type="match status" value="1"/>
</dbReference>
<reference evidence="1 2" key="1">
    <citation type="submission" date="2014-07" db="EMBL/GenBank/DDBJ databases">
        <title>Draft Genome Sequences of Environmental Pseudomonas syringae strains.</title>
        <authorList>
            <person name="Baltrus D.A."/>
            <person name="Berge O."/>
            <person name="Morris C."/>
        </authorList>
    </citation>
    <scope>NUCLEOTIDE SEQUENCE [LARGE SCALE GENOMIC DNA]</scope>
    <source>
        <strain evidence="1 2">CEB003</strain>
    </source>
</reference>
<evidence type="ECO:0000313" key="2">
    <source>
        <dbReference type="Proteomes" id="UP000028643"/>
    </source>
</evidence>
<name>A0A085UV04_PSESX</name>
<dbReference type="RefSeq" id="WP_047577968.1">
    <property type="nucleotide sequence ID" value="NZ_JPQT01000130.1"/>
</dbReference>
<dbReference type="InterPro" id="IPR038573">
    <property type="entry name" value="BrnT_sf"/>
</dbReference>
<dbReference type="Proteomes" id="UP000028643">
    <property type="component" value="Unassembled WGS sequence"/>
</dbReference>
<dbReference type="EMBL" id="JPQT01000130">
    <property type="protein sequence ID" value="KFE47017.1"/>
    <property type="molecule type" value="Genomic_DNA"/>
</dbReference>
<evidence type="ECO:0008006" key="3">
    <source>
        <dbReference type="Google" id="ProtNLM"/>
    </source>
</evidence>
<dbReference type="AlphaFoldDB" id="A0A085UV04"/>
<evidence type="ECO:0000313" key="1">
    <source>
        <dbReference type="EMBL" id="KFE47017.1"/>
    </source>
</evidence>
<dbReference type="PATRIC" id="fig|317.174.peg.4719"/>
<dbReference type="InterPro" id="IPR007460">
    <property type="entry name" value="BrnT_toxin"/>
</dbReference>
<protein>
    <recommendedName>
        <fullName evidence="3">BrnT family toxin</fullName>
    </recommendedName>
</protein>
<dbReference type="Pfam" id="PF04365">
    <property type="entry name" value="BrnT_toxin"/>
    <property type="match status" value="1"/>
</dbReference>
<organism evidence="1 2">
    <name type="scientific">Pseudomonas syringae</name>
    <dbReference type="NCBI Taxonomy" id="317"/>
    <lineage>
        <taxon>Bacteria</taxon>
        <taxon>Pseudomonadati</taxon>
        <taxon>Pseudomonadota</taxon>
        <taxon>Gammaproteobacteria</taxon>
        <taxon>Pseudomonadales</taxon>
        <taxon>Pseudomonadaceae</taxon>
        <taxon>Pseudomonas</taxon>
    </lineage>
</organism>
<gene>
    <name evidence="1" type="ORF">IV02_23075</name>
</gene>
<sequence>MIFRTQFDPAKARKNLLKHKVRLADAETVLYDEHALTVEDNDHDEPRWITIGDSGTGQILVVAYTYRDPNFIRLISARKASAHEINLYKGND</sequence>
<accession>A0A085UV04</accession>
<comment type="caution">
    <text evidence="1">The sequence shown here is derived from an EMBL/GenBank/DDBJ whole genome shotgun (WGS) entry which is preliminary data.</text>
</comment>
<proteinExistence type="predicted"/>